<dbReference type="CDD" id="cd02980">
    <property type="entry name" value="TRX_Fd_family"/>
    <property type="match status" value="1"/>
</dbReference>
<dbReference type="EMBL" id="LAZR01068128">
    <property type="protein sequence ID" value="KKK50223.1"/>
    <property type="molecule type" value="Genomic_DNA"/>
</dbReference>
<evidence type="ECO:0000313" key="1">
    <source>
        <dbReference type="EMBL" id="KKK50223.1"/>
    </source>
</evidence>
<comment type="caution">
    <text evidence="1">The sequence shown here is derived from an EMBL/GenBank/DDBJ whole genome shotgun (WGS) entry which is preliminary data.</text>
</comment>
<sequence length="80" mass="8441">MIQATAETIRSVEQLNAIRRTTRKKQQQPGKTKILVCMGGGCIASGAREVMTGLQAAGVTAVCVVQDKLGDVHVFDAGIN</sequence>
<reference evidence="1" key="1">
    <citation type="journal article" date="2015" name="Nature">
        <title>Complex archaea that bridge the gap between prokaryotes and eukaryotes.</title>
        <authorList>
            <person name="Spang A."/>
            <person name="Saw J.H."/>
            <person name="Jorgensen S.L."/>
            <person name="Zaremba-Niedzwiedzka K."/>
            <person name="Martijn J."/>
            <person name="Lind A.E."/>
            <person name="van Eijk R."/>
            <person name="Schleper C."/>
            <person name="Guy L."/>
            <person name="Ettema T.J."/>
        </authorList>
    </citation>
    <scope>NUCLEOTIDE SEQUENCE</scope>
</reference>
<organism evidence="1">
    <name type="scientific">marine sediment metagenome</name>
    <dbReference type="NCBI Taxonomy" id="412755"/>
    <lineage>
        <taxon>unclassified sequences</taxon>
        <taxon>metagenomes</taxon>
        <taxon>ecological metagenomes</taxon>
    </lineage>
</organism>
<protein>
    <submittedName>
        <fullName evidence="1">Uncharacterized protein</fullName>
    </submittedName>
</protein>
<proteinExistence type="predicted"/>
<accession>A0A0F8W0T4</accession>
<gene>
    <name evidence="1" type="ORF">LCGC14_3127160</name>
</gene>
<dbReference type="AlphaFoldDB" id="A0A0F8W0T4"/>
<name>A0A0F8W0T4_9ZZZZ</name>